<dbReference type="InterPro" id="IPR023811">
    <property type="entry name" value="CHP04076"/>
</dbReference>
<evidence type="ECO:0000313" key="1">
    <source>
        <dbReference type="EMBL" id="MCC2254674.1"/>
    </source>
</evidence>
<name>A0ABS8FYJ6_9FIRM</name>
<proteinExistence type="predicted"/>
<reference evidence="1 2" key="1">
    <citation type="submission" date="2021-10" db="EMBL/GenBank/DDBJ databases">
        <title>Anaerobic single-cell dispensing facilitates the cultivation of human gut bacteria.</title>
        <authorList>
            <person name="Afrizal A."/>
        </authorList>
    </citation>
    <scope>NUCLEOTIDE SEQUENCE [LARGE SCALE GENOMIC DNA]</scope>
    <source>
        <strain evidence="1 2">CLA-AA-H200</strain>
    </source>
</reference>
<dbReference type="EMBL" id="JAJEQX010000015">
    <property type="protein sequence ID" value="MCC2254674.1"/>
    <property type="molecule type" value="Genomic_DNA"/>
</dbReference>
<keyword evidence="2" id="KW-1185">Reference proteome</keyword>
<comment type="caution">
    <text evidence="1">The sequence shown here is derived from an EMBL/GenBank/DDBJ whole genome shotgun (WGS) entry which is preliminary data.</text>
</comment>
<dbReference type="RefSeq" id="WP_227707817.1">
    <property type="nucleotide sequence ID" value="NZ_JAJEQX010000015.1"/>
</dbReference>
<dbReference type="Proteomes" id="UP001198151">
    <property type="component" value="Unassembled WGS sequence"/>
</dbReference>
<gene>
    <name evidence="1" type="ORF">LKD70_09615</name>
</gene>
<organism evidence="1 2">
    <name type="scientific">Ruminococcus turbiniformis</name>
    <dbReference type="NCBI Taxonomy" id="2881258"/>
    <lineage>
        <taxon>Bacteria</taxon>
        <taxon>Bacillati</taxon>
        <taxon>Bacillota</taxon>
        <taxon>Clostridia</taxon>
        <taxon>Eubacteriales</taxon>
        <taxon>Oscillospiraceae</taxon>
        <taxon>Ruminococcus</taxon>
    </lineage>
</organism>
<protein>
    <submittedName>
        <fullName evidence="1">TIGR04076 family protein</fullName>
    </submittedName>
</protein>
<accession>A0ABS8FYJ6</accession>
<evidence type="ECO:0000313" key="2">
    <source>
        <dbReference type="Proteomes" id="UP001198151"/>
    </source>
</evidence>
<dbReference type="NCBIfam" id="TIGR04076">
    <property type="entry name" value="TIGR04076 family protein"/>
    <property type="match status" value="1"/>
</dbReference>
<sequence length="106" mass="11814">MRRCKITVLKTLLFEELSARYGDHPVTEKCPVFKEGQTFITGGIFGNEMPEGFCAMAWQALVMPVNVLVGGGKVLGLDERHIACCADGVRPAIFLLERVEDREEEK</sequence>